<dbReference type="RefSeq" id="WP_058357411.1">
    <property type="nucleotide sequence ID" value="NZ_CABKVG010000010.1"/>
</dbReference>
<dbReference type="EMBL" id="CP091511">
    <property type="protein sequence ID" value="UOO88909.1"/>
    <property type="molecule type" value="Genomic_DNA"/>
</dbReference>
<reference evidence="2 3" key="1">
    <citation type="journal article" date="2022" name="Res Sq">
        <title>Evolution of multicellular longitudinally dividing oral cavity symbionts (Neisseriaceae).</title>
        <authorList>
            <person name="Nyongesa S."/>
            <person name="Weber P."/>
            <person name="Bernet E."/>
            <person name="Pullido F."/>
            <person name="Nieckarz M."/>
            <person name="Delaby M."/>
            <person name="Nieves C."/>
            <person name="Viehboeck T."/>
            <person name="Krause N."/>
            <person name="Rivera-Millot A."/>
            <person name="Nakamura A."/>
            <person name="Vischer N."/>
            <person name="VanNieuwenhze M."/>
            <person name="Brun Y."/>
            <person name="Cava F."/>
            <person name="Bulgheresi S."/>
            <person name="Veyrier F."/>
        </authorList>
    </citation>
    <scope>NUCLEOTIDE SEQUENCE [LARGE SCALE GENOMIC DNA]</scope>
    <source>
        <strain evidence="2 3">SN4</strain>
    </source>
</reference>
<evidence type="ECO:0000259" key="1">
    <source>
        <dbReference type="PROSITE" id="PS51186"/>
    </source>
</evidence>
<dbReference type="Pfam" id="PF00583">
    <property type="entry name" value="Acetyltransf_1"/>
    <property type="match status" value="1"/>
</dbReference>
<evidence type="ECO:0000313" key="3">
    <source>
        <dbReference type="Proteomes" id="UP000832011"/>
    </source>
</evidence>
<evidence type="ECO:0000313" key="2">
    <source>
        <dbReference type="EMBL" id="UOO88909.1"/>
    </source>
</evidence>
<dbReference type="InterPro" id="IPR000182">
    <property type="entry name" value="GNAT_dom"/>
</dbReference>
<dbReference type="InterPro" id="IPR016181">
    <property type="entry name" value="Acyl_CoA_acyltransferase"/>
</dbReference>
<dbReference type="Gene3D" id="3.40.630.30">
    <property type="match status" value="1"/>
</dbReference>
<name>A0ABY4E0X2_9NEIS</name>
<dbReference type="Proteomes" id="UP000832011">
    <property type="component" value="Chromosome"/>
</dbReference>
<dbReference type="SUPFAM" id="SSF55729">
    <property type="entry name" value="Acyl-CoA N-acyltransferases (Nat)"/>
    <property type="match status" value="1"/>
</dbReference>
<sequence length="161" mass="17931">MPTANDNASPVLVSVREQPEYATAAIAYFQHSWPEVLPAMYADAIAHSVNAPLALPQWYLLLLDGQIIACAGLISNDFISRMDLYPWLCALHVTESERGRGYARLLIERCQHDAASAGFDSLYLCTDNVGLYERYGFAYVADGWHPWGETSRIYQCSLPAV</sequence>
<accession>A0ABY4E0X2</accession>
<dbReference type="PROSITE" id="PS51186">
    <property type="entry name" value="GNAT"/>
    <property type="match status" value="1"/>
</dbReference>
<gene>
    <name evidence="2" type="ORF">LVJ82_15840</name>
</gene>
<protein>
    <submittedName>
        <fullName evidence="2">GNAT family N-acetyltransferase</fullName>
    </submittedName>
</protein>
<proteinExistence type="predicted"/>
<keyword evidence="3" id="KW-1185">Reference proteome</keyword>
<dbReference type="CDD" id="cd04301">
    <property type="entry name" value="NAT_SF"/>
    <property type="match status" value="1"/>
</dbReference>
<organism evidence="2 3">
    <name type="scientific">Vitreoscilla massiliensis</name>
    <dbReference type="NCBI Taxonomy" id="1689272"/>
    <lineage>
        <taxon>Bacteria</taxon>
        <taxon>Pseudomonadati</taxon>
        <taxon>Pseudomonadota</taxon>
        <taxon>Betaproteobacteria</taxon>
        <taxon>Neisseriales</taxon>
        <taxon>Neisseriaceae</taxon>
        <taxon>Vitreoscilla</taxon>
    </lineage>
</organism>
<feature type="domain" description="N-acetyltransferase" evidence="1">
    <location>
        <begin position="13"/>
        <end position="159"/>
    </location>
</feature>